<evidence type="ECO:0008006" key="3">
    <source>
        <dbReference type="Google" id="ProtNLM"/>
    </source>
</evidence>
<name>A0ABU2ZL70_9SPHN</name>
<evidence type="ECO:0000313" key="2">
    <source>
        <dbReference type="Proteomes" id="UP001259803"/>
    </source>
</evidence>
<dbReference type="Proteomes" id="UP001259803">
    <property type="component" value="Unassembled WGS sequence"/>
</dbReference>
<reference evidence="1 2" key="1">
    <citation type="submission" date="2023-09" db="EMBL/GenBank/DDBJ databases">
        <authorList>
            <person name="Rey-Velasco X."/>
        </authorList>
    </citation>
    <scope>NUCLEOTIDE SEQUENCE [LARGE SCALE GENOMIC DNA]</scope>
    <source>
        <strain evidence="1 2">F390</strain>
    </source>
</reference>
<gene>
    <name evidence="1" type="ORF">RM533_12390</name>
</gene>
<accession>A0ABU2ZL70</accession>
<evidence type="ECO:0000313" key="1">
    <source>
        <dbReference type="EMBL" id="MDT0576966.1"/>
    </source>
</evidence>
<dbReference type="EMBL" id="JAVRHS010000014">
    <property type="protein sequence ID" value="MDT0576966.1"/>
    <property type="molecule type" value="Genomic_DNA"/>
</dbReference>
<sequence length="193" mass="20498">MKLRLVFAAGFALALGACKTPQMPAYYVSRDSLYYLQQMPPAAVSLAPFSGGAATLGASTGTDILSACSLAARDQSNMPLAPASYIQTALAEELIAAGRYAPDAGDVRLAGQVQTLSLSRGVSFGGEWTIGLRLTSSNGAQMQVEEEYRFDIGAFAGPTVCNRAIRHFEPAVRSMLEKAIRSPEFTQLLAARE</sequence>
<organism evidence="1 2">
    <name type="scientific">Croceicoccus esteveae</name>
    <dbReference type="NCBI Taxonomy" id="3075597"/>
    <lineage>
        <taxon>Bacteria</taxon>
        <taxon>Pseudomonadati</taxon>
        <taxon>Pseudomonadota</taxon>
        <taxon>Alphaproteobacteria</taxon>
        <taxon>Sphingomonadales</taxon>
        <taxon>Erythrobacteraceae</taxon>
        <taxon>Croceicoccus</taxon>
    </lineage>
</organism>
<comment type="caution">
    <text evidence="1">The sequence shown here is derived from an EMBL/GenBank/DDBJ whole genome shotgun (WGS) entry which is preliminary data.</text>
</comment>
<dbReference type="PROSITE" id="PS51257">
    <property type="entry name" value="PROKAR_LIPOPROTEIN"/>
    <property type="match status" value="1"/>
</dbReference>
<keyword evidence="2" id="KW-1185">Reference proteome</keyword>
<protein>
    <recommendedName>
        <fullName evidence="3">Lipoprotein</fullName>
    </recommendedName>
</protein>
<dbReference type="RefSeq" id="WP_311341541.1">
    <property type="nucleotide sequence ID" value="NZ_JAVRHS010000014.1"/>
</dbReference>
<proteinExistence type="predicted"/>